<accession>A0A914CA72</accession>
<dbReference type="Proteomes" id="UP000887540">
    <property type="component" value="Unplaced"/>
</dbReference>
<evidence type="ECO:0000259" key="5">
    <source>
        <dbReference type="PROSITE" id="PS51843"/>
    </source>
</evidence>
<dbReference type="Pfam" id="PF00104">
    <property type="entry name" value="Hormone_recep"/>
    <property type="match status" value="1"/>
</dbReference>
<dbReference type="PROSITE" id="PS51843">
    <property type="entry name" value="NR_LBD"/>
    <property type="match status" value="1"/>
</dbReference>
<dbReference type="Gene3D" id="1.10.565.10">
    <property type="entry name" value="Retinoid X Receptor"/>
    <property type="match status" value="1"/>
</dbReference>
<dbReference type="PANTHER" id="PTHR45886:SF18">
    <property type="entry name" value="NR LBD DOMAIN-CONTAINING PROTEIN-RELATED"/>
    <property type="match status" value="1"/>
</dbReference>
<evidence type="ECO:0000256" key="4">
    <source>
        <dbReference type="ARBA" id="ARBA00023170"/>
    </source>
</evidence>
<comment type="similarity">
    <text evidence="1">Belongs to the nuclear hormone receptor family.</text>
</comment>
<proteinExistence type="inferred from homology"/>
<dbReference type="SUPFAM" id="SSF48508">
    <property type="entry name" value="Nuclear receptor ligand-binding domain"/>
    <property type="match status" value="1"/>
</dbReference>
<keyword evidence="3" id="KW-0804">Transcription</keyword>
<reference evidence="7" key="1">
    <citation type="submission" date="2022-11" db="UniProtKB">
        <authorList>
            <consortium name="WormBaseParasite"/>
        </authorList>
    </citation>
    <scope>IDENTIFICATION</scope>
</reference>
<evidence type="ECO:0000256" key="2">
    <source>
        <dbReference type="ARBA" id="ARBA00023015"/>
    </source>
</evidence>
<evidence type="ECO:0000256" key="3">
    <source>
        <dbReference type="ARBA" id="ARBA00023163"/>
    </source>
</evidence>
<keyword evidence="6" id="KW-1185">Reference proteome</keyword>
<dbReference type="InterPro" id="IPR000536">
    <property type="entry name" value="Nucl_hrmn_rcpt_lig-bd"/>
</dbReference>
<keyword evidence="4" id="KW-0675">Receptor</keyword>
<dbReference type="InterPro" id="IPR035500">
    <property type="entry name" value="NHR-like_dom_sf"/>
</dbReference>
<evidence type="ECO:0000313" key="7">
    <source>
        <dbReference type="WBParaSite" id="ACRNAN_Path_694.g2596.t1"/>
    </source>
</evidence>
<name>A0A914CA72_9BILA</name>
<feature type="domain" description="NR LBD" evidence="5">
    <location>
        <begin position="1"/>
        <end position="233"/>
    </location>
</feature>
<dbReference type="WBParaSite" id="ACRNAN_Path_694.g2596.t1">
    <property type="protein sequence ID" value="ACRNAN_Path_694.g2596.t1"/>
    <property type="gene ID" value="ACRNAN_Path_694.g2596"/>
</dbReference>
<dbReference type="SMART" id="SM00430">
    <property type="entry name" value="HOLI"/>
    <property type="match status" value="1"/>
</dbReference>
<evidence type="ECO:0000313" key="6">
    <source>
        <dbReference type="Proteomes" id="UP000887540"/>
    </source>
</evidence>
<keyword evidence="2" id="KW-0805">Transcription regulation</keyword>
<protein>
    <submittedName>
        <fullName evidence="7">NR LBD domain-containing protein</fullName>
    </submittedName>
</protein>
<organism evidence="6 7">
    <name type="scientific">Acrobeloides nanus</name>
    <dbReference type="NCBI Taxonomy" id="290746"/>
    <lineage>
        <taxon>Eukaryota</taxon>
        <taxon>Metazoa</taxon>
        <taxon>Ecdysozoa</taxon>
        <taxon>Nematoda</taxon>
        <taxon>Chromadorea</taxon>
        <taxon>Rhabditida</taxon>
        <taxon>Tylenchina</taxon>
        <taxon>Cephalobomorpha</taxon>
        <taxon>Cephaloboidea</taxon>
        <taxon>Cephalobidae</taxon>
        <taxon>Acrobeloides</taxon>
    </lineage>
</organism>
<sequence length="233" mass="27250">IPQEWPINIDEFFKDLDQRKICSFHEVIDFILNVNPKRHWIAVDFILIIEAAKTLPFFDQLNEDDKVTLLERITVVNVVLLQSFYSAQKNSTTLIMPDGLTPITFTRKFKQMPEKLEIEVFCRCIETLQRIGLNTTEYVLLKTIMYCYSCIDGLSSRAREILNKEREKYALTLLRYMQAQLGTMEGAKKYAEVISLVETFFYFAQRNREMHVIISLINNTKLPSPPIVEVLLK</sequence>
<dbReference type="AlphaFoldDB" id="A0A914CA72"/>
<evidence type="ECO:0000256" key="1">
    <source>
        <dbReference type="ARBA" id="ARBA00005993"/>
    </source>
</evidence>
<dbReference type="PANTHER" id="PTHR45886">
    <property type="entry name" value="NUCLEAR HORMONE RECEPTOR FAMILY-RELATED-RELATED"/>
    <property type="match status" value="1"/>
</dbReference>